<name>A0A7W7JYA4_9SPHN</name>
<proteinExistence type="predicted"/>
<keyword evidence="3" id="KW-1185">Reference proteome</keyword>
<organism evidence="2 3">
    <name type="scientific">Sphingomonas kyeonggiensis</name>
    <dbReference type="NCBI Taxonomy" id="1268553"/>
    <lineage>
        <taxon>Bacteria</taxon>
        <taxon>Pseudomonadati</taxon>
        <taxon>Pseudomonadota</taxon>
        <taxon>Alphaproteobacteria</taxon>
        <taxon>Sphingomonadales</taxon>
        <taxon>Sphingomonadaceae</taxon>
        <taxon>Sphingomonas</taxon>
    </lineage>
</organism>
<protein>
    <recommendedName>
        <fullName evidence="1">Restriction endonuclease type IV Mrr domain-containing protein</fullName>
    </recommendedName>
</protein>
<dbReference type="GO" id="GO:0009307">
    <property type="term" value="P:DNA restriction-modification system"/>
    <property type="evidence" value="ECO:0007669"/>
    <property type="project" value="InterPro"/>
</dbReference>
<dbReference type="AlphaFoldDB" id="A0A7W7JYA4"/>
<feature type="domain" description="Restriction endonuclease type IV Mrr" evidence="1">
    <location>
        <begin position="12"/>
        <end position="118"/>
    </location>
</feature>
<dbReference type="Pfam" id="PF04471">
    <property type="entry name" value="Mrr_cat"/>
    <property type="match status" value="1"/>
</dbReference>
<dbReference type="SUPFAM" id="SSF52980">
    <property type="entry name" value="Restriction endonuclease-like"/>
    <property type="match status" value="1"/>
</dbReference>
<dbReference type="GO" id="GO:0004519">
    <property type="term" value="F:endonuclease activity"/>
    <property type="evidence" value="ECO:0007669"/>
    <property type="project" value="InterPro"/>
</dbReference>
<dbReference type="RefSeq" id="WP_184160786.1">
    <property type="nucleotide sequence ID" value="NZ_JACHLN010000001.1"/>
</dbReference>
<evidence type="ECO:0000313" key="2">
    <source>
        <dbReference type="EMBL" id="MBB4836980.1"/>
    </source>
</evidence>
<accession>A0A7W7JYA4</accession>
<dbReference type="InterPro" id="IPR007560">
    <property type="entry name" value="Restrct_endonuc_IV_Mrr"/>
</dbReference>
<reference evidence="2 3" key="1">
    <citation type="submission" date="2020-08" db="EMBL/GenBank/DDBJ databases">
        <title>Functional genomics of gut bacteria from endangered species of beetles.</title>
        <authorList>
            <person name="Carlos-Shanley C."/>
        </authorList>
    </citation>
    <scope>NUCLEOTIDE SEQUENCE [LARGE SCALE GENOMIC DNA]</scope>
    <source>
        <strain evidence="2 3">S00224</strain>
    </source>
</reference>
<evidence type="ECO:0000259" key="1">
    <source>
        <dbReference type="Pfam" id="PF04471"/>
    </source>
</evidence>
<sequence length="359" mass="39746">MVEQRNLSSLAFRLERFTFDLFKLQGFEVALPESDRAWGHDLMVDTGRALAVVEVKLYSSSTPASRNIIVALDYLERSRIANGAAFGILVTNSRLAPSQRSRLESFPALRVYDIDILAGLAQGHPSLAAELEEISRSALVFRGEDLPIAEPVDPAKTLAELMEGDLPELAEPEELPVAPPPEPPKRGADLCADIHGVGKSVAKPFEEACEAAVRWLFEDELIAFDDQHESHTGHNIFDLVARIASKEDFWQALISDFRARYIVFEFKNYSKPIRQREIYTTEKYLYPIAMRGAAIIVSRHGADAGADAAMRGALRESGKLILSLSVKELCSMLHARDAGSDHLATLVSKLDDMLMGLER</sequence>
<dbReference type="EMBL" id="JACHLN010000001">
    <property type="protein sequence ID" value="MBB4836980.1"/>
    <property type="molecule type" value="Genomic_DNA"/>
</dbReference>
<dbReference type="InterPro" id="IPR011335">
    <property type="entry name" value="Restrct_endonuc-II-like"/>
</dbReference>
<dbReference type="Proteomes" id="UP000575241">
    <property type="component" value="Unassembled WGS sequence"/>
</dbReference>
<gene>
    <name evidence="2" type="ORF">HNP52_000031</name>
</gene>
<dbReference type="GO" id="GO:0003677">
    <property type="term" value="F:DNA binding"/>
    <property type="evidence" value="ECO:0007669"/>
    <property type="project" value="InterPro"/>
</dbReference>
<evidence type="ECO:0000313" key="3">
    <source>
        <dbReference type="Proteomes" id="UP000575241"/>
    </source>
</evidence>
<comment type="caution">
    <text evidence="2">The sequence shown here is derived from an EMBL/GenBank/DDBJ whole genome shotgun (WGS) entry which is preliminary data.</text>
</comment>